<evidence type="ECO:0000313" key="4">
    <source>
        <dbReference type="Proteomes" id="UP000824238"/>
    </source>
</evidence>
<reference evidence="3" key="2">
    <citation type="journal article" date="2021" name="PeerJ">
        <title>Extensive microbial diversity within the chicken gut microbiome revealed by metagenomics and culture.</title>
        <authorList>
            <person name="Gilroy R."/>
            <person name="Ravi A."/>
            <person name="Getino M."/>
            <person name="Pursley I."/>
            <person name="Horton D.L."/>
            <person name="Alikhan N.F."/>
            <person name="Baker D."/>
            <person name="Gharbi K."/>
            <person name="Hall N."/>
            <person name="Watson M."/>
            <person name="Adriaenssens E.M."/>
            <person name="Foster-Nyarko E."/>
            <person name="Jarju S."/>
            <person name="Secka A."/>
            <person name="Antonio M."/>
            <person name="Oren A."/>
            <person name="Chaudhuri R.R."/>
            <person name="La Ragione R."/>
            <person name="Hildebrand F."/>
            <person name="Pallen M.J."/>
        </authorList>
    </citation>
    <scope>NUCLEOTIDE SEQUENCE</scope>
    <source>
        <strain evidence="3">ChiGjej3B3-7149</strain>
    </source>
</reference>
<dbReference type="InterPro" id="IPR011335">
    <property type="entry name" value="Restrct_endonuc-II-like"/>
</dbReference>
<evidence type="ECO:0000313" key="3">
    <source>
        <dbReference type="EMBL" id="HIR54394.1"/>
    </source>
</evidence>
<accession>A0A9D1DKD8</accession>
<organism evidence="3 4">
    <name type="scientific">Candidatus Scatomorpha intestinigallinarum</name>
    <dbReference type="NCBI Taxonomy" id="2840923"/>
    <lineage>
        <taxon>Bacteria</taxon>
        <taxon>Bacillati</taxon>
        <taxon>Bacillota</taxon>
        <taxon>Clostridia</taxon>
        <taxon>Eubacteriales</taxon>
        <taxon>Candidatus Scatomorpha</taxon>
    </lineage>
</organism>
<dbReference type="InterPro" id="IPR003509">
    <property type="entry name" value="UPF0102_YraN-like"/>
</dbReference>
<name>A0A9D1DKD8_9FIRM</name>
<evidence type="ECO:0000256" key="2">
    <source>
        <dbReference type="HAMAP-Rule" id="MF_00048"/>
    </source>
</evidence>
<dbReference type="NCBIfam" id="TIGR00252">
    <property type="entry name" value="YraN family protein"/>
    <property type="match status" value="1"/>
</dbReference>
<dbReference type="Gene3D" id="3.40.1350.10">
    <property type="match status" value="1"/>
</dbReference>
<protein>
    <recommendedName>
        <fullName evidence="2">UPF0102 protein IAD36_02175</fullName>
    </recommendedName>
</protein>
<dbReference type="NCBIfam" id="NF009150">
    <property type="entry name" value="PRK12497.1-3"/>
    <property type="match status" value="1"/>
</dbReference>
<evidence type="ECO:0000256" key="1">
    <source>
        <dbReference type="ARBA" id="ARBA00006738"/>
    </source>
</evidence>
<dbReference type="CDD" id="cd20736">
    <property type="entry name" value="PoNe_Nuclease"/>
    <property type="match status" value="1"/>
</dbReference>
<reference evidence="3" key="1">
    <citation type="submission" date="2020-10" db="EMBL/GenBank/DDBJ databases">
        <authorList>
            <person name="Gilroy R."/>
        </authorList>
    </citation>
    <scope>NUCLEOTIDE SEQUENCE</scope>
    <source>
        <strain evidence="3">ChiGjej3B3-7149</strain>
    </source>
</reference>
<dbReference type="HAMAP" id="MF_00048">
    <property type="entry name" value="UPF0102"/>
    <property type="match status" value="1"/>
</dbReference>
<dbReference type="InterPro" id="IPR011856">
    <property type="entry name" value="tRNA_endonuc-like_dom_sf"/>
</dbReference>
<comment type="similarity">
    <text evidence="1 2">Belongs to the UPF0102 family.</text>
</comment>
<dbReference type="PANTHER" id="PTHR34039:SF1">
    <property type="entry name" value="UPF0102 PROTEIN YRAN"/>
    <property type="match status" value="1"/>
</dbReference>
<dbReference type="AlphaFoldDB" id="A0A9D1DKD8"/>
<dbReference type="SUPFAM" id="SSF52980">
    <property type="entry name" value="Restriction endonuclease-like"/>
    <property type="match status" value="1"/>
</dbReference>
<dbReference type="Proteomes" id="UP000824238">
    <property type="component" value="Unassembled WGS sequence"/>
</dbReference>
<dbReference type="GO" id="GO:0003676">
    <property type="term" value="F:nucleic acid binding"/>
    <property type="evidence" value="ECO:0007669"/>
    <property type="project" value="InterPro"/>
</dbReference>
<sequence>MDRKKLLGREGEAEAARYLERKGYKILGLNYSCRYGEIDVIAEKGGYAAIVEVKLRESAEFAEAREFVTRAKQAKLRRAALHWMMTSGTSLQPRFDVVEIYTGGREHIINHIENAFE</sequence>
<dbReference type="PANTHER" id="PTHR34039">
    <property type="entry name" value="UPF0102 PROTEIN YRAN"/>
    <property type="match status" value="1"/>
</dbReference>
<gene>
    <name evidence="3" type="ORF">IAD36_02175</name>
</gene>
<dbReference type="Pfam" id="PF02021">
    <property type="entry name" value="UPF0102"/>
    <property type="match status" value="1"/>
</dbReference>
<proteinExistence type="inferred from homology"/>
<dbReference type="EMBL" id="DVHH01000058">
    <property type="protein sequence ID" value="HIR54394.1"/>
    <property type="molecule type" value="Genomic_DNA"/>
</dbReference>
<comment type="caution">
    <text evidence="3">The sequence shown here is derived from an EMBL/GenBank/DDBJ whole genome shotgun (WGS) entry which is preliminary data.</text>
</comment>